<dbReference type="Gene3D" id="3.40.710.10">
    <property type="entry name" value="DD-peptidase/beta-lactamase superfamily"/>
    <property type="match status" value="1"/>
</dbReference>
<protein>
    <submittedName>
        <fullName evidence="2">Beta-lactamase class C and other penicillin binding proteins</fullName>
    </submittedName>
</protein>
<dbReference type="InterPro" id="IPR001466">
    <property type="entry name" value="Beta-lactam-related"/>
</dbReference>
<dbReference type="AlphaFoldDB" id="A0A160TU65"/>
<evidence type="ECO:0000259" key="1">
    <source>
        <dbReference type="Pfam" id="PF00144"/>
    </source>
</evidence>
<dbReference type="InterPro" id="IPR012338">
    <property type="entry name" value="Beta-lactam/transpept-like"/>
</dbReference>
<dbReference type="Pfam" id="PF00144">
    <property type="entry name" value="Beta-lactamase"/>
    <property type="match status" value="1"/>
</dbReference>
<dbReference type="SUPFAM" id="SSF56601">
    <property type="entry name" value="beta-lactamase/transpeptidase-like"/>
    <property type="match status" value="1"/>
</dbReference>
<proteinExistence type="predicted"/>
<feature type="domain" description="Beta-lactamase-related" evidence="1">
    <location>
        <begin position="12"/>
        <end position="377"/>
    </location>
</feature>
<dbReference type="PANTHER" id="PTHR43283">
    <property type="entry name" value="BETA-LACTAMASE-RELATED"/>
    <property type="match status" value="1"/>
</dbReference>
<sequence length="395" mass="43989">MTTTHQRISRIEQVAQHYTDAAAFSSIEWLIYQRGSILEAGNVGYACREEKTPVPDTPIYRIYSMTKPIVSAMGLILMEQGRLHLFDPVAKFIPGFKRPDILNTHGIRAPAHGPITVEHLFTHRSGLSYGFMPGCPVGELYRKHNLAEDGSRSLAEYVDILSTLPIAFEPGSRWHYSCSTDVLARIIEIVMNESLDQVLQRYLFEPLGMHETGFFVANDNLSRLMPMHGQSLDEILGDPFSNPPLKRRDCEAAYPSNPVTATARGGHGLFSTAKDYLEFALMTRYGKSRSGRTLISRKMLEFAWHNRLPTNLIPIAVGPFPSPGYGWNLLGRVMVNPGDAIHLTGNGEGGWAGAAGTYYWVDRSEDFVGIVMTQHLGIVSPMRNDMQSAAYQAIE</sequence>
<evidence type="ECO:0000313" key="2">
    <source>
        <dbReference type="EMBL" id="CUS54795.1"/>
    </source>
</evidence>
<dbReference type="PANTHER" id="PTHR43283:SF3">
    <property type="entry name" value="BETA-LACTAMASE FAMILY PROTEIN (AFU_ORTHOLOGUE AFUA_5G07500)"/>
    <property type="match status" value="1"/>
</dbReference>
<dbReference type="InterPro" id="IPR050789">
    <property type="entry name" value="Diverse_Enzym_Activities"/>
</dbReference>
<gene>
    <name evidence="2" type="ORF">MGWOODY_XGa1785</name>
</gene>
<name>A0A160TU65_9ZZZZ</name>
<reference evidence="2" key="1">
    <citation type="submission" date="2015-10" db="EMBL/GenBank/DDBJ databases">
        <authorList>
            <person name="Gilbert D.G."/>
        </authorList>
    </citation>
    <scope>NUCLEOTIDE SEQUENCE</scope>
</reference>
<dbReference type="EMBL" id="CZRL01000106">
    <property type="protein sequence ID" value="CUS54795.1"/>
    <property type="molecule type" value="Genomic_DNA"/>
</dbReference>
<accession>A0A160TU65</accession>
<organism evidence="2">
    <name type="scientific">hydrothermal vent metagenome</name>
    <dbReference type="NCBI Taxonomy" id="652676"/>
    <lineage>
        <taxon>unclassified sequences</taxon>
        <taxon>metagenomes</taxon>
        <taxon>ecological metagenomes</taxon>
    </lineage>
</organism>